<feature type="repeat" description="TPR" evidence="1">
    <location>
        <begin position="37"/>
        <end position="70"/>
    </location>
</feature>
<dbReference type="Gene3D" id="1.25.40.10">
    <property type="entry name" value="Tetratricopeptide repeat domain"/>
    <property type="match status" value="1"/>
</dbReference>
<dbReference type="SMART" id="SM00028">
    <property type="entry name" value="TPR"/>
    <property type="match status" value="2"/>
</dbReference>
<dbReference type="Pfam" id="PF05036">
    <property type="entry name" value="SPOR"/>
    <property type="match status" value="1"/>
</dbReference>
<dbReference type="PROSITE" id="PS50005">
    <property type="entry name" value="TPR"/>
    <property type="match status" value="1"/>
</dbReference>
<feature type="region of interest" description="Disordered" evidence="2">
    <location>
        <begin position="222"/>
        <end position="269"/>
    </location>
</feature>
<accession>A0A1Y2JZD7</accession>
<dbReference type="Gene3D" id="3.30.70.1070">
    <property type="entry name" value="Sporulation related repeat"/>
    <property type="match status" value="1"/>
</dbReference>
<dbReference type="PROSITE" id="PS51724">
    <property type="entry name" value="SPOR"/>
    <property type="match status" value="1"/>
</dbReference>
<name>A0A1Y2JZD7_9PROT</name>
<comment type="caution">
    <text evidence="4">The sequence shown here is derived from an EMBL/GenBank/DDBJ whole genome shotgun (WGS) entry which is preliminary data.</text>
</comment>
<sequence length="354" mass="38741">MAIGAQEWAARGELARAIKMFARALKLGADLPQAQRAAIYNNQAMALKKLGRFDAALGAITHAVALAPAHPRYLYNRALLLVHLQQYEQARNALDALLQKHPNLGSPYPLMWRYEVTDKLDPEQARIWLRERLDSLTRYPWQQALMQLRLDLQHGEPLLTRALAGGDVAMRRCEVYFHMAQHAKGDQRADALRLAADHCDAQIDEGLMIQAQLRALAVQSESNAAATPEADAAPQTPATERAPEPAVTPTTVAATAPQEESGDVATPHAEPMSPVIEFFVEVGFYEQTESANEVRHQVESLDLPVQSHTADIHNTAMIHLLAGPFATRDQAEQAQAALRIGGVAIGRVLPPAAP</sequence>
<keyword evidence="5" id="KW-1185">Reference proteome</keyword>
<dbReference type="Proteomes" id="UP000194003">
    <property type="component" value="Unassembled WGS sequence"/>
</dbReference>
<evidence type="ECO:0000256" key="2">
    <source>
        <dbReference type="SAM" id="MobiDB-lite"/>
    </source>
</evidence>
<dbReference type="InterPro" id="IPR019734">
    <property type="entry name" value="TPR_rpt"/>
</dbReference>
<dbReference type="STRING" id="1434232.MAIT1_00757"/>
<evidence type="ECO:0000259" key="3">
    <source>
        <dbReference type="PROSITE" id="PS51724"/>
    </source>
</evidence>
<keyword evidence="1" id="KW-0802">TPR repeat</keyword>
<dbReference type="InterPro" id="IPR011990">
    <property type="entry name" value="TPR-like_helical_dom_sf"/>
</dbReference>
<organism evidence="4 5">
    <name type="scientific">Magnetofaba australis IT-1</name>
    <dbReference type="NCBI Taxonomy" id="1434232"/>
    <lineage>
        <taxon>Bacteria</taxon>
        <taxon>Pseudomonadati</taxon>
        <taxon>Pseudomonadota</taxon>
        <taxon>Magnetococcia</taxon>
        <taxon>Magnetococcales</taxon>
        <taxon>Magnetococcaceae</taxon>
        <taxon>Magnetofaba</taxon>
    </lineage>
</organism>
<proteinExistence type="predicted"/>
<dbReference type="SUPFAM" id="SSF110997">
    <property type="entry name" value="Sporulation related repeat"/>
    <property type="match status" value="1"/>
</dbReference>
<evidence type="ECO:0000313" key="4">
    <source>
        <dbReference type="EMBL" id="OSM00275.1"/>
    </source>
</evidence>
<evidence type="ECO:0000256" key="1">
    <source>
        <dbReference type="PROSITE-ProRule" id="PRU00339"/>
    </source>
</evidence>
<evidence type="ECO:0000313" key="5">
    <source>
        <dbReference type="Proteomes" id="UP000194003"/>
    </source>
</evidence>
<dbReference type="EMBL" id="LVJN01000021">
    <property type="protein sequence ID" value="OSM00275.1"/>
    <property type="molecule type" value="Genomic_DNA"/>
</dbReference>
<dbReference type="InterPro" id="IPR007730">
    <property type="entry name" value="SPOR-like_dom"/>
</dbReference>
<dbReference type="Pfam" id="PF14559">
    <property type="entry name" value="TPR_19"/>
    <property type="match status" value="1"/>
</dbReference>
<dbReference type="AlphaFoldDB" id="A0A1Y2JZD7"/>
<dbReference type="GO" id="GO:0042834">
    <property type="term" value="F:peptidoglycan binding"/>
    <property type="evidence" value="ECO:0007669"/>
    <property type="project" value="InterPro"/>
</dbReference>
<gene>
    <name evidence="4" type="ORF">MAIT1_00757</name>
</gene>
<feature type="compositionally biased region" description="Low complexity" evidence="2">
    <location>
        <begin position="224"/>
        <end position="259"/>
    </location>
</feature>
<dbReference type="SUPFAM" id="SSF48452">
    <property type="entry name" value="TPR-like"/>
    <property type="match status" value="1"/>
</dbReference>
<dbReference type="InterPro" id="IPR036680">
    <property type="entry name" value="SPOR-like_sf"/>
</dbReference>
<protein>
    <submittedName>
        <fullName evidence="4">Putative TPR repeat-containing protein</fullName>
    </submittedName>
</protein>
<feature type="domain" description="SPOR" evidence="3">
    <location>
        <begin position="272"/>
        <end position="351"/>
    </location>
</feature>
<reference evidence="4 5" key="1">
    <citation type="journal article" date="2016" name="BMC Genomics">
        <title>Combined genomic and structural analyses of a cultured magnetotactic bacterium reveals its niche adaptation to a dynamic environment.</title>
        <authorList>
            <person name="Araujo A.C."/>
            <person name="Morillo V."/>
            <person name="Cypriano J."/>
            <person name="Teixeira L.C."/>
            <person name="Leao P."/>
            <person name="Lyra S."/>
            <person name="Almeida L.G."/>
            <person name="Bazylinski D.A."/>
            <person name="Vasconcellos A.T."/>
            <person name="Abreu F."/>
            <person name="Lins U."/>
        </authorList>
    </citation>
    <scope>NUCLEOTIDE SEQUENCE [LARGE SCALE GENOMIC DNA]</scope>
    <source>
        <strain evidence="4 5">IT-1</strain>
    </source>
</reference>